<keyword evidence="1" id="KW-0812">Transmembrane</keyword>
<dbReference type="InterPro" id="IPR021109">
    <property type="entry name" value="Peptidase_aspartic_dom_sf"/>
</dbReference>
<gene>
    <name evidence="2" type="ORF">CQW49_00680</name>
</gene>
<dbReference type="Proteomes" id="UP000230709">
    <property type="component" value="Chromosome"/>
</dbReference>
<dbReference type="AlphaFoldDB" id="A0A2D2CUY1"/>
<sequence>MQSSFRLSLRARERPRGLCGFVSFSMTQSNPSNSSLGLRPLVPSWLVALALTGILATTVWLVWGDDFVARTPRGRFERVEDRAVEPKGPPIETLYQRYAMEPLPNAEAFGKEIDRMLSALAREPCDQRAVGAAEASLKRGGFPRESAKLLIGYAGACPDSIRAVAAAAETLYVLGDFAPALETAERVVRAQPDWAAAHFLVARILQGLGRIDEALEAYAVNIRLIGDLKSVPADTFINMSTLYSALGRHCEAMTPIQTYIAVDPGDRDTPVLRYLIADQAQKGKCDHTYAEGTTKLQRASNGVVLAKAEINGVSGTFAVDTGASFVSVSKSFAARAKLTALQSGRVGLHTANGVAAAALTTVSKIRLGASHADAVPAVILDKPIGHGVDGLLGMSFLARFDIVLTDKELKLVPKPAQPKSLQ</sequence>
<dbReference type="EMBL" id="CP023737">
    <property type="protein sequence ID" value="ATQ66568.1"/>
    <property type="molecule type" value="Genomic_DNA"/>
</dbReference>
<dbReference type="SUPFAM" id="SSF50630">
    <property type="entry name" value="Acid proteases"/>
    <property type="match status" value="1"/>
</dbReference>
<name>A0A2D2CUY1_METT3</name>
<dbReference type="GO" id="GO:0004190">
    <property type="term" value="F:aspartic-type endopeptidase activity"/>
    <property type="evidence" value="ECO:0007669"/>
    <property type="project" value="InterPro"/>
</dbReference>
<dbReference type="Gene3D" id="2.40.70.10">
    <property type="entry name" value="Acid Proteases"/>
    <property type="match status" value="1"/>
</dbReference>
<keyword evidence="1" id="KW-0472">Membrane</keyword>
<keyword evidence="1" id="KW-1133">Transmembrane helix</keyword>
<dbReference type="Gene3D" id="1.25.40.10">
    <property type="entry name" value="Tetratricopeptide repeat domain"/>
    <property type="match status" value="1"/>
</dbReference>
<dbReference type="KEGG" id="mtw:CQW49_00680"/>
<dbReference type="STRING" id="595536.GCA_000178815_00810"/>
<dbReference type="InterPro" id="IPR011969">
    <property type="entry name" value="Clan_AA_Asp_peptidase_C"/>
</dbReference>
<dbReference type="Pfam" id="PF13975">
    <property type="entry name" value="gag-asp_proteas"/>
    <property type="match status" value="1"/>
</dbReference>
<dbReference type="InterPro" id="IPR034122">
    <property type="entry name" value="Retropepsin-like_bacterial"/>
</dbReference>
<evidence type="ECO:0000256" key="1">
    <source>
        <dbReference type="SAM" id="Phobius"/>
    </source>
</evidence>
<dbReference type="SUPFAM" id="SSF48452">
    <property type="entry name" value="TPR-like"/>
    <property type="match status" value="1"/>
</dbReference>
<keyword evidence="3" id="KW-1185">Reference proteome</keyword>
<organism evidence="2 3">
    <name type="scientific">Methylosinus trichosporium (strain ATCC 35070 / NCIMB 11131 / UNIQEM 75 / OB3b)</name>
    <dbReference type="NCBI Taxonomy" id="595536"/>
    <lineage>
        <taxon>Bacteria</taxon>
        <taxon>Pseudomonadati</taxon>
        <taxon>Pseudomonadota</taxon>
        <taxon>Alphaproteobacteria</taxon>
        <taxon>Hyphomicrobiales</taxon>
        <taxon>Methylocystaceae</taxon>
        <taxon>Methylosinus</taxon>
    </lineage>
</organism>
<dbReference type="CDD" id="cd05483">
    <property type="entry name" value="retropepsin_like_bacteria"/>
    <property type="match status" value="1"/>
</dbReference>
<dbReference type="InterPro" id="IPR001969">
    <property type="entry name" value="Aspartic_peptidase_AS"/>
</dbReference>
<proteinExistence type="predicted"/>
<evidence type="ECO:0000313" key="2">
    <source>
        <dbReference type="EMBL" id="ATQ66568.1"/>
    </source>
</evidence>
<dbReference type="GO" id="GO:0006508">
    <property type="term" value="P:proteolysis"/>
    <property type="evidence" value="ECO:0007669"/>
    <property type="project" value="InterPro"/>
</dbReference>
<reference evidence="3" key="1">
    <citation type="submission" date="2017-10" db="EMBL/GenBank/DDBJ databases">
        <title>Completed PacBio SMRT sequence of Methylosinus trichosporium OB3b reveals presence of a third large plasmid.</title>
        <authorList>
            <person name="Charles T.C."/>
            <person name="Lynch M.D.J."/>
            <person name="Heil J.R."/>
            <person name="Cheng J."/>
        </authorList>
    </citation>
    <scope>NUCLEOTIDE SEQUENCE [LARGE SCALE GENOMIC DNA]</scope>
    <source>
        <strain evidence="3">OB3b</strain>
    </source>
</reference>
<protein>
    <submittedName>
        <fullName evidence="2">Uncharacterized protein</fullName>
    </submittedName>
</protein>
<feature type="transmembrane region" description="Helical" evidence="1">
    <location>
        <begin position="45"/>
        <end position="63"/>
    </location>
</feature>
<evidence type="ECO:0000313" key="3">
    <source>
        <dbReference type="Proteomes" id="UP000230709"/>
    </source>
</evidence>
<dbReference type="PROSITE" id="PS00141">
    <property type="entry name" value="ASP_PROTEASE"/>
    <property type="match status" value="1"/>
</dbReference>
<dbReference type="NCBIfam" id="TIGR02281">
    <property type="entry name" value="clan_AA_DTGA"/>
    <property type="match status" value="1"/>
</dbReference>
<dbReference type="InterPro" id="IPR011990">
    <property type="entry name" value="TPR-like_helical_dom_sf"/>
</dbReference>
<accession>A0A2D2CUY1</accession>